<dbReference type="EMBL" id="LDPG01000007">
    <property type="protein sequence ID" value="KLV18343.1"/>
    <property type="molecule type" value="Genomic_DNA"/>
</dbReference>
<organism evidence="1 2">
    <name type="scientific">Bacillus anthracis</name>
    <name type="common">anthrax bacterium</name>
    <dbReference type="NCBI Taxonomy" id="1392"/>
    <lineage>
        <taxon>Bacteria</taxon>
        <taxon>Bacillati</taxon>
        <taxon>Bacillota</taxon>
        <taxon>Bacilli</taxon>
        <taxon>Bacillales</taxon>
        <taxon>Bacillaceae</taxon>
        <taxon>Bacillus</taxon>
        <taxon>Bacillus cereus group</taxon>
    </lineage>
</organism>
<dbReference type="AlphaFoldDB" id="A0A0J1HXD0"/>
<dbReference type="Proteomes" id="UP000035904">
    <property type="component" value="Unassembled WGS sequence"/>
</dbReference>
<dbReference type="SUPFAM" id="SSF52402">
    <property type="entry name" value="Adenine nucleotide alpha hydrolases-like"/>
    <property type="match status" value="1"/>
</dbReference>
<dbReference type="Gene3D" id="3.40.50.620">
    <property type="entry name" value="HUPs"/>
    <property type="match status" value="1"/>
</dbReference>
<reference evidence="1 2" key="1">
    <citation type="submission" date="2015-05" db="EMBL/GenBank/DDBJ databases">
        <title>Whole genome sequence and identification of bacterial endophytes from Costus igneus.</title>
        <authorList>
            <person name="Lee Y.P."/>
            <person name="Gan H.M."/>
            <person name="Eng W."/>
            <person name="Wheatley M.S."/>
            <person name="Caraballo A."/>
            <person name="Polter S."/>
            <person name="Savka M.A."/>
            <person name="Hudson A.O."/>
        </authorList>
    </citation>
    <scope>NUCLEOTIDE SEQUENCE [LARGE SCALE GENOMIC DNA]</scope>
    <source>
        <strain evidence="1 2">RIT375</strain>
    </source>
</reference>
<name>A0A0J1HXD0_BACAN</name>
<dbReference type="PANTHER" id="PTHR43196:SF2">
    <property type="entry name" value="PHOSPHOADENOSINE PHOSPHOSULFATE REDUCTASE"/>
    <property type="match status" value="1"/>
</dbReference>
<dbReference type="RefSeq" id="WP_047956657.1">
    <property type="nucleotide sequence ID" value="NZ_LDPG01000007.1"/>
</dbReference>
<dbReference type="InterPro" id="IPR050128">
    <property type="entry name" value="Sulfate_adenylyltrnsfr_sub2"/>
</dbReference>
<dbReference type="PATRIC" id="fig|1392.242.peg.5678"/>
<dbReference type="PANTHER" id="PTHR43196">
    <property type="entry name" value="SULFATE ADENYLYLTRANSFERASE SUBUNIT 2"/>
    <property type="match status" value="1"/>
</dbReference>
<accession>A0A0J1HXD0</accession>
<proteinExistence type="predicted"/>
<evidence type="ECO:0000313" key="2">
    <source>
        <dbReference type="Proteomes" id="UP000035904"/>
    </source>
</evidence>
<sequence length="661" mass="77738">MSIISVMDREVLYKVKAWLMQQNITHTGIITPKEIVLKEMYPLCNTSIKISSNNSIKDELEASIPEQLFFNEVVGLEHKKNVFVKEVYEIIKNLREAYMDDTNNRPFVLCSSFGKDSCMLIFCMWNALIEIREEFGIDALKRKVFIVSSDTGLEMPEVREYMYKCINAVQQEAIKERLPIETKIVEPDLNSSFAVKVIGKGVTISTGRSRRRNCTFWFKIEPMDKFIQEIVTQYGEVVIHLGVRHLESELRNKTIQKYRGDSDNEGFIIPHTKPKQFVCHPIKNLSTDELWDTLKNYENDKLPFGIPFSELFALYQNSNECPMQVSNQNKQSCGTNRNGCFVCQMIDEDKMLLFQRDVQKKKWAAPLLTFRNKFREMLFDVTFRRHPSKHKLKEVDKYNPFIETKEEVIQGMLGKNGMKPRLYKRMRSQKIDRFNNNHRGITIDTKPIYPNIMTGSLSLKARIFLLKNALWYQRLAGVEFVSETQIQLIKHLWKEEFDWIENEEDLKAEPVELYDDNWGVLEIDANFQLKLKETTIPNLHLPEEYNYKRNDYKKGKKKGEPRILNEDPNKPNNYIFYIHRQFSGNEKLILDILETAEKKTQKTVPFYFSNGWTTENDKKLYWNVVTFIVCVPNIISRVLAEQYVEDYIATGLDSEEIKWSF</sequence>
<dbReference type="InterPro" id="IPR014729">
    <property type="entry name" value="Rossmann-like_a/b/a_fold"/>
</dbReference>
<comment type="caution">
    <text evidence="1">The sequence shown here is derived from an EMBL/GenBank/DDBJ whole genome shotgun (WGS) entry which is preliminary data.</text>
</comment>
<gene>
    <name evidence="1" type="ORF">ABW01_13260</name>
</gene>
<evidence type="ECO:0000313" key="1">
    <source>
        <dbReference type="EMBL" id="KLV18343.1"/>
    </source>
</evidence>
<protein>
    <submittedName>
        <fullName evidence="1">Phosphoadenosine phosphosulfate reductase</fullName>
    </submittedName>
</protein>